<dbReference type="GO" id="GO:0005840">
    <property type="term" value="C:ribosome"/>
    <property type="evidence" value="ECO:0007669"/>
    <property type="project" value="UniProtKB-KW"/>
</dbReference>
<protein>
    <submittedName>
        <fullName evidence="2">60S ribosomal protein L4-A</fullName>
    </submittedName>
</protein>
<feature type="region of interest" description="Disordered" evidence="1">
    <location>
        <begin position="1"/>
        <end position="121"/>
    </location>
</feature>
<dbReference type="EMBL" id="DS995702">
    <property type="protein sequence ID" value="EEQ29068.1"/>
    <property type="molecule type" value="Genomic_DNA"/>
</dbReference>
<feature type="compositionally biased region" description="Low complexity" evidence="1">
    <location>
        <begin position="67"/>
        <end position="86"/>
    </location>
</feature>
<dbReference type="VEuPathDB" id="FungiDB:MCYG_01887"/>
<reference evidence="3" key="1">
    <citation type="journal article" date="2012" name="MBio">
        <title>Comparative genome analysis of Trichophyton rubrum and related dermatophytes reveals candidate genes involved in infection.</title>
        <authorList>
            <person name="Martinez D.A."/>
            <person name="Oliver B.G."/>
            <person name="Graeser Y."/>
            <person name="Goldberg J.M."/>
            <person name="Li W."/>
            <person name="Martinez-Rossi N.M."/>
            <person name="Monod M."/>
            <person name="Shelest E."/>
            <person name="Barton R.C."/>
            <person name="Birch E."/>
            <person name="Brakhage A.A."/>
            <person name="Chen Z."/>
            <person name="Gurr S.J."/>
            <person name="Heiman D."/>
            <person name="Heitman J."/>
            <person name="Kosti I."/>
            <person name="Rossi A."/>
            <person name="Saif S."/>
            <person name="Samalova M."/>
            <person name="Saunders C.W."/>
            <person name="Shea T."/>
            <person name="Summerbell R.C."/>
            <person name="Xu J."/>
            <person name="Young S."/>
            <person name="Zeng Q."/>
            <person name="Birren B.W."/>
            <person name="Cuomo C.A."/>
            <person name="White T.C."/>
        </authorList>
    </citation>
    <scope>NUCLEOTIDE SEQUENCE [LARGE SCALE GENOMIC DNA]</scope>
    <source>
        <strain evidence="3">ATCC MYA-4605 / CBS 113480</strain>
    </source>
</reference>
<gene>
    <name evidence="2" type="ORF">MCYG_01887</name>
</gene>
<sequence length="154" mass="16684">MSTERTSLRPSATFPASRPPPFSPSTSSNSPQAVISDVSLSGPLPLSALSTRSMAPRPPHPPSRKISSCPLTSSLTPTSPVSSTLLKFSPSSENPRAKPRPREDASRRRTLSRTSRFSSDSTHTLLLSRNKSWVRPVSRLTRHLSVLLKASINS</sequence>
<accession>C5FI88</accession>
<dbReference type="GeneID" id="9229004"/>
<keyword evidence="2" id="KW-0687">Ribonucleoprotein</keyword>
<name>C5FI88_ARTOC</name>
<evidence type="ECO:0000313" key="3">
    <source>
        <dbReference type="Proteomes" id="UP000002035"/>
    </source>
</evidence>
<dbReference type="RefSeq" id="XP_002848953.1">
    <property type="nucleotide sequence ID" value="XM_002848907.1"/>
</dbReference>
<keyword evidence="3" id="KW-1185">Reference proteome</keyword>
<keyword evidence="2" id="KW-0689">Ribosomal protein</keyword>
<feature type="compositionally biased region" description="Low complexity" evidence="1">
    <location>
        <begin position="112"/>
        <end position="121"/>
    </location>
</feature>
<feature type="compositionally biased region" description="Low complexity" evidence="1">
    <location>
        <begin position="39"/>
        <end position="50"/>
    </location>
</feature>
<dbReference type="HOGENOM" id="CLU_1703791_0_0_1"/>
<organism evidence="2 3">
    <name type="scientific">Arthroderma otae (strain ATCC MYA-4605 / CBS 113480)</name>
    <name type="common">Microsporum canis</name>
    <dbReference type="NCBI Taxonomy" id="554155"/>
    <lineage>
        <taxon>Eukaryota</taxon>
        <taxon>Fungi</taxon>
        <taxon>Dikarya</taxon>
        <taxon>Ascomycota</taxon>
        <taxon>Pezizomycotina</taxon>
        <taxon>Eurotiomycetes</taxon>
        <taxon>Eurotiomycetidae</taxon>
        <taxon>Onygenales</taxon>
        <taxon>Arthrodermataceae</taxon>
        <taxon>Microsporum</taxon>
    </lineage>
</organism>
<evidence type="ECO:0000313" key="2">
    <source>
        <dbReference type="EMBL" id="EEQ29068.1"/>
    </source>
</evidence>
<proteinExistence type="predicted"/>
<dbReference type="AlphaFoldDB" id="C5FI88"/>
<dbReference type="Proteomes" id="UP000002035">
    <property type="component" value="Unassembled WGS sequence"/>
</dbReference>
<evidence type="ECO:0000256" key="1">
    <source>
        <dbReference type="SAM" id="MobiDB-lite"/>
    </source>
</evidence>